<accession>A0A329LQL0</accession>
<evidence type="ECO:0000313" key="4">
    <source>
        <dbReference type="Proteomes" id="UP000250369"/>
    </source>
</evidence>
<gene>
    <name evidence="3" type="ORF">DQG23_38855</name>
</gene>
<protein>
    <recommendedName>
        <fullName evidence="5">ABC transporter substrate-binding protein</fullName>
    </recommendedName>
</protein>
<proteinExistence type="predicted"/>
<comment type="caution">
    <text evidence="3">The sequence shown here is derived from an EMBL/GenBank/DDBJ whole genome shotgun (WGS) entry which is preliminary data.</text>
</comment>
<evidence type="ECO:0008006" key="5">
    <source>
        <dbReference type="Google" id="ProtNLM"/>
    </source>
</evidence>
<dbReference type="Pfam" id="PF13416">
    <property type="entry name" value="SBP_bac_8"/>
    <property type="match status" value="1"/>
</dbReference>
<keyword evidence="4" id="KW-1185">Reference proteome</keyword>
<sequence length="541" mass="60409">MQEKKKIGALLLSVSVAMAALAGCAGGDKNTGASGSPSPSSSVKPAESAKPEEPVKLTIKPQNDKQQDPNSAVTKEIEKLFNVKIEYVYLDRSKDAELLNLRISSGEIPDVMMLSPALFSSYSQQGILAEIPMDLIEKHAPTWLKQVKQNGGENILEFYKVNGKLYGLPMITSDAYNYVPIWRDDWLKNVGIDKIPASLKEAEEAFYKFVNEDPDKNGKKDTYALSNFGIKAVYGAFGLQPSIWMERDGGVKYSSLLPEMKDALTLLNKWYKDGLIDPEFITGENKGQYWANTVSMWNGKIGFSVPGTYYHVNPKLNPDDPSDLGSGNWQNFKKLQGESATYAPGMPLVGPTGLSGIEKWGVTSGSAVGLGKDVAKDPKKMIKWLEMIEKLNTDEEYYRLAQFGIKGEMWDINPVTSLPTMKEEFKDKKGIIAAGPSGTAFQMSNFDMVRKNTMSPQLLEFAKKYAMVTDKYEQVVWAALPSDGKYKANLDKKIGETTIQFITGQKKLDEWDKYVEEMNTKYGLNELTQEANDWYTKYKKK</sequence>
<reference evidence="3 4" key="1">
    <citation type="journal article" date="2009" name="Int. J. Syst. Evol. Microbiol.">
        <title>Paenibacillus contaminans sp. nov., isolated from a contaminated laboratory plate.</title>
        <authorList>
            <person name="Chou J.H."/>
            <person name="Lee J.H."/>
            <person name="Lin M.C."/>
            <person name="Chang P.S."/>
            <person name="Arun A.B."/>
            <person name="Young C.C."/>
            <person name="Chen W.M."/>
        </authorList>
    </citation>
    <scope>NUCLEOTIDE SEQUENCE [LARGE SCALE GENOMIC DNA]</scope>
    <source>
        <strain evidence="3 4">CKOBP-6</strain>
    </source>
</reference>
<evidence type="ECO:0000256" key="2">
    <source>
        <dbReference type="SAM" id="SignalP"/>
    </source>
</evidence>
<keyword evidence="2" id="KW-0732">Signal</keyword>
<feature type="region of interest" description="Disordered" evidence="1">
    <location>
        <begin position="27"/>
        <end position="72"/>
    </location>
</feature>
<dbReference type="PANTHER" id="PTHR43649">
    <property type="entry name" value="ARABINOSE-BINDING PROTEIN-RELATED"/>
    <property type="match status" value="1"/>
</dbReference>
<dbReference type="Gene3D" id="3.40.190.10">
    <property type="entry name" value="Periplasmic binding protein-like II"/>
    <property type="match status" value="2"/>
</dbReference>
<feature type="signal peptide" evidence="2">
    <location>
        <begin position="1"/>
        <end position="22"/>
    </location>
</feature>
<evidence type="ECO:0000313" key="3">
    <source>
        <dbReference type="EMBL" id="RAV09738.1"/>
    </source>
</evidence>
<dbReference type="AlphaFoldDB" id="A0A329LQL0"/>
<dbReference type="InterPro" id="IPR050490">
    <property type="entry name" value="Bact_solute-bd_prot1"/>
</dbReference>
<dbReference type="PANTHER" id="PTHR43649:SF17">
    <property type="entry name" value="ABC TRANSPORTER SOLUTE BINDING PROTEIN-SUGAR TRANSPORT"/>
    <property type="match status" value="1"/>
</dbReference>
<feature type="chain" id="PRO_5039575450" description="ABC transporter substrate-binding protein" evidence="2">
    <location>
        <begin position="23"/>
        <end position="541"/>
    </location>
</feature>
<organism evidence="3 4">
    <name type="scientific">Paenibacillus contaminans</name>
    <dbReference type="NCBI Taxonomy" id="450362"/>
    <lineage>
        <taxon>Bacteria</taxon>
        <taxon>Bacillati</taxon>
        <taxon>Bacillota</taxon>
        <taxon>Bacilli</taxon>
        <taxon>Bacillales</taxon>
        <taxon>Paenibacillaceae</taxon>
        <taxon>Paenibacillus</taxon>
    </lineage>
</organism>
<dbReference type="RefSeq" id="WP_113036428.1">
    <property type="nucleotide sequence ID" value="NZ_QMFB01000047.1"/>
</dbReference>
<dbReference type="SUPFAM" id="SSF53850">
    <property type="entry name" value="Periplasmic binding protein-like II"/>
    <property type="match status" value="1"/>
</dbReference>
<dbReference type="Proteomes" id="UP000250369">
    <property type="component" value="Unassembled WGS sequence"/>
</dbReference>
<dbReference type="InterPro" id="IPR006059">
    <property type="entry name" value="SBP"/>
</dbReference>
<dbReference type="OrthoDB" id="2649544at2"/>
<evidence type="ECO:0000256" key="1">
    <source>
        <dbReference type="SAM" id="MobiDB-lite"/>
    </source>
</evidence>
<dbReference type="PROSITE" id="PS51257">
    <property type="entry name" value="PROKAR_LIPOPROTEIN"/>
    <property type="match status" value="1"/>
</dbReference>
<name>A0A329LQL0_9BACL</name>
<dbReference type="EMBL" id="QMFB01000047">
    <property type="protein sequence ID" value="RAV09738.1"/>
    <property type="molecule type" value="Genomic_DNA"/>
</dbReference>
<feature type="compositionally biased region" description="Low complexity" evidence="1">
    <location>
        <begin position="32"/>
        <end position="46"/>
    </location>
</feature>